<reference evidence="1" key="1">
    <citation type="submission" date="2025-08" db="UniProtKB">
        <authorList>
            <consortium name="Ensembl"/>
        </authorList>
    </citation>
    <scope>IDENTIFICATION</scope>
</reference>
<keyword evidence="2" id="KW-1185">Reference proteome</keyword>
<dbReference type="AlphaFoldDB" id="A0A8C0UQH9"/>
<dbReference type="Proteomes" id="UP000694410">
    <property type="component" value="Unplaced"/>
</dbReference>
<dbReference type="Ensembl" id="ENSCCET00000019142.1">
    <property type="protein sequence ID" value="ENSCCEP00000012272.1"/>
    <property type="gene ID" value="ENSCCEG00000011885.1"/>
</dbReference>
<evidence type="ECO:0000313" key="1">
    <source>
        <dbReference type="Ensembl" id="ENSCCEP00000012272.1"/>
    </source>
</evidence>
<sequence>MGITRLHFTKHGVYSCVLHHCILLELPKMTKIFPDFCSADMEKGAGICSQSPPVSLELKTVGFCDTR</sequence>
<accession>A0A8C0UQH9</accession>
<proteinExistence type="predicted"/>
<reference evidence="1" key="2">
    <citation type="submission" date="2025-09" db="UniProtKB">
        <authorList>
            <consortium name="Ensembl"/>
        </authorList>
    </citation>
    <scope>IDENTIFICATION</scope>
</reference>
<organism evidence="1 2">
    <name type="scientific">Cyanistes caeruleus</name>
    <name type="common">Eurasian blue tit</name>
    <name type="synonym">Parus caeruleus</name>
    <dbReference type="NCBI Taxonomy" id="156563"/>
    <lineage>
        <taxon>Eukaryota</taxon>
        <taxon>Metazoa</taxon>
        <taxon>Chordata</taxon>
        <taxon>Craniata</taxon>
        <taxon>Vertebrata</taxon>
        <taxon>Euteleostomi</taxon>
        <taxon>Archelosauria</taxon>
        <taxon>Archosauria</taxon>
        <taxon>Dinosauria</taxon>
        <taxon>Saurischia</taxon>
        <taxon>Theropoda</taxon>
        <taxon>Coelurosauria</taxon>
        <taxon>Aves</taxon>
        <taxon>Neognathae</taxon>
        <taxon>Neoaves</taxon>
        <taxon>Telluraves</taxon>
        <taxon>Australaves</taxon>
        <taxon>Passeriformes</taxon>
        <taxon>Paridae</taxon>
        <taxon>Cyanistes</taxon>
    </lineage>
</organism>
<evidence type="ECO:0000313" key="2">
    <source>
        <dbReference type="Proteomes" id="UP000694410"/>
    </source>
</evidence>
<name>A0A8C0UQH9_CYACU</name>
<protein>
    <submittedName>
        <fullName evidence="1">Uncharacterized protein</fullName>
    </submittedName>
</protein>